<keyword evidence="3" id="KW-0482">Metalloprotease</keyword>
<dbReference type="EMBL" id="JACEIB010000022">
    <property type="protein sequence ID" value="MBA2935130.1"/>
    <property type="molecule type" value="Genomic_DNA"/>
</dbReference>
<keyword evidence="1" id="KW-0812">Transmembrane</keyword>
<dbReference type="AlphaFoldDB" id="A0A838L893"/>
<evidence type="ECO:0000313" key="4">
    <source>
        <dbReference type="Proteomes" id="UP000570166"/>
    </source>
</evidence>
<proteinExistence type="predicted"/>
<dbReference type="InterPro" id="IPR003675">
    <property type="entry name" value="Rce1/LyrA-like_dom"/>
</dbReference>
<keyword evidence="3" id="KW-0378">Hydrolase</keyword>
<dbReference type="GO" id="GO:0008237">
    <property type="term" value="F:metallopeptidase activity"/>
    <property type="evidence" value="ECO:0007669"/>
    <property type="project" value="UniProtKB-KW"/>
</dbReference>
<dbReference type="RefSeq" id="WP_181638873.1">
    <property type="nucleotide sequence ID" value="NZ_JACEIB010000022.1"/>
</dbReference>
<feature type="transmembrane region" description="Helical" evidence="1">
    <location>
        <begin position="109"/>
        <end position="126"/>
    </location>
</feature>
<comment type="caution">
    <text evidence="3">The sequence shown here is derived from an EMBL/GenBank/DDBJ whole genome shotgun (WGS) entry which is preliminary data.</text>
</comment>
<reference evidence="3 4" key="1">
    <citation type="submission" date="2020-07" db="EMBL/GenBank/DDBJ databases">
        <authorList>
            <person name="Sun Q."/>
        </authorList>
    </citation>
    <scope>NUCLEOTIDE SEQUENCE [LARGE SCALE GENOMIC DNA]</scope>
    <source>
        <strain evidence="3 4">CGMCC 1.13654</strain>
    </source>
</reference>
<dbReference type="GO" id="GO:0080120">
    <property type="term" value="P:CAAX-box protein maturation"/>
    <property type="evidence" value="ECO:0007669"/>
    <property type="project" value="UniProtKB-ARBA"/>
</dbReference>
<feature type="domain" description="CAAX prenyl protease 2/Lysostaphin resistance protein A-like" evidence="2">
    <location>
        <begin position="113"/>
        <end position="203"/>
    </location>
</feature>
<dbReference type="Proteomes" id="UP000570166">
    <property type="component" value="Unassembled WGS sequence"/>
</dbReference>
<feature type="transmembrane region" description="Helical" evidence="1">
    <location>
        <begin position="147"/>
        <end position="164"/>
    </location>
</feature>
<organism evidence="3 4">
    <name type="scientific">Sphingomonas chungangi</name>
    <dbReference type="NCBI Taxonomy" id="2683589"/>
    <lineage>
        <taxon>Bacteria</taxon>
        <taxon>Pseudomonadati</taxon>
        <taxon>Pseudomonadota</taxon>
        <taxon>Alphaproteobacteria</taxon>
        <taxon>Sphingomonadales</taxon>
        <taxon>Sphingomonadaceae</taxon>
        <taxon>Sphingomonas</taxon>
    </lineage>
</organism>
<protein>
    <submittedName>
        <fullName evidence="3">CPBP family intramembrane metalloprotease</fullName>
    </submittedName>
</protein>
<gene>
    <name evidence="3" type="ORF">HZF05_13640</name>
</gene>
<accession>A0A838L893</accession>
<dbReference type="GO" id="GO:0004175">
    <property type="term" value="F:endopeptidase activity"/>
    <property type="evidence" value="ECO:0007669"/>
    <property type="project" value="UniProtKB-ARBA"/>
</dbReference>
<feature type="transmembrane region" description="Helical" evidence="1">
    <location>
        <begin position="170"/>
        <end position="186"/>
    </location>
</feature>
<dbReference type="GO" id="GO:0006508">
    <property type="term" value="P:proteolysis"/>
    <property type="evidence" value="ECO:0007669"/>
    <property type="project" value="UniProtKB-KW"/>
</dbReference>
<evidence type="ECO:0000313" key="3">
    <source>
        <dbReference type="EMBL" id="MBA2935130.1"/>
    </source>
</evidence>
<dbReference type="Pfam" id="PF02517">
    <property type="entry name" value="Rce1-like"/>
    <property type="match status" value="1"/>
</dbReference>
<evidence type="ECO:0000259" key="2">
    <source>
        <dbReference type="Pfam" id="PF02517"/>
    </source>
</evidence>
<keyword evidence="4" id="KW-1185">Reference proteome</keyword>
<sequence length="212" mass="23073">MVWLAIAGLAIAWGLPAIGIGDRLFPGDTISPRIGREAAWWAFAAIILLWVTRVERLPLGSIGLKRPTAGTFGWAFAFFVGMMASVMLSFAVIIPALRLHQDMATTRSLIAVPLWLQCATMVRAGVCEEILYRGYPIERIGWLAGRRWVGALLSLAAFVAAHIGWGLSQFVVVAFGGVLLTMLYLWKRDLPACMIAHALTDLVGFALARAHG</sequence>
<feature type="transmembrane region" description="Helical" evidence="1">
    <location>
        <begin position="74"/>
        <end position="97"/>
    </location>
</feature>
<keyword evidence="1" id="KW-0472">Membrane</keyword>
<name>A0A838L893_9SPHN</name>
<keyword evidence="1" id="KW-1133">Transmembrane helix</keyword>
<feature type="transmembrane region" description="Helical" evidence="1">
    <location>
        <begin position="38"/>
        <end position="54"/>
    </location>
</feature>
<keyword evidence="3" id="KW-0645">Protease</keyword>
<evidence type="ECO:0000256" key="1">
    <source>
        <dbReference type="SAM" id="Phobius"/>
    </source>
</evidence>